<evidence type="ECO:0000313" key="2">
    <source>
        <dbReference type="Proteomes" id="UP000789901"/>
    </source>
</evidence>
<evidence type="ECO:0000313" key="1">
    <source>
        <dbReference type="EMBL" id="CAG8751855.1"/>
    </source>
</evidence>
<comment type="caution">
    <text evidence="1">The sequence shown here is derived from an EMBL/GenBank/DDBJ whole genome shotgun (WGS) entry which is preliminary data.</text>
</comment>
<dbReference type="Proteomes" id="UP000789901">
    <property type="component" value="Unassembled WGS sequence"/>
</dbReference>
<dbReference type="EMBL" id="CAJVQB010011969">
    <property type="protein sequence ID" value="CAG8751855.1"/>
    <property type="molecule type" value="Genomic_DNA"/>
</dbReference>
<accession>A0ABN7VB17</accession>
<proteinExistence type="predicted"/>
<sequence length="413" mass="48023">MSGICFKEIEYDMKFEHKNNLTMKNLICIHSLKGKVDFNSENLNKKTILVGNIQFVEGTPRVCRVIIDQKIQIIHLLSTIFSKDKDFIWSKDYPYITFNKGEIYYTFIQEDKIEIDKIVYYKGYNINAHIDFFGMENFLMTARINNGIKIKVTEEENSEINLGFAKIIKYNLIIESNTKNHSININGYLKLFDMNPAEFQLNYEKKTKCLEGEIKMKGSLLGVDNPTIKGYWSKSNKFVITNWPSFHKLVWDTEKFASIIEEASINLGEIIISDLKLNENFEDHFYIDLKQLETQDDSLVSFSVTGKYLIRIIGGKEEAIEIAGIDIPSIQLDIKYPSDILKLLLKYFKKELPKNVLQNLLKDSENFVKFIDSLAISTLINLSESALEEFMHFTGDKINKLSKKRTFKRLKEH</sequence>
<protein>
    <submittedName>
        <fullName evidence="1">31066_t:CDS:1</fullName>
    </submittedName>
</protein>
<keyword evidence="2" id="KW-1185">Reference proteome</keyword>
<gene>
    <name evidence="1" type="ORF">GMARGA_LOCUS16481</name>
</gene>
<organism evidence="1 2">
    <name type="scientific">Gigaspora margarita</name>
    <dbReference type="NCBI Taxonomy" id="4874"/>
    <lineage>
        <taxon>Eukaryota</taxon>
        <taxon>Fungi</taxon>
        <taxon>Fungi incertae sedis</taxon>
        <taxon>Mucoromycota</taxon>
        <taxon>Glomeromycotina</taxon>
        <taxon>Glomeromycetes</taxon>
        <taxon>Diversisporales</taxon>
        <taxon>Gigasporaceae</taxon>
        <taxon>Gigaspora</taxon>
    </lineage>
</organism>
<name>A0ABN7VB17_GIGMA</name>
<reference evidence="1 2" key="1">
    <citation type="submission" date="2021-06" db="EMBL/GenBank/DDBJ databases">
        <authorList>
            <person name="Kallberg Y."/>
            <person name="Tangrot J."/>
            <person name="Rosling A."/>
        </authorList>
    </citation>
    <scope>NUCLEOTIDE SEQUENCE [LARGE SCALE GENOMIC DNA]</scope>
    <source>
        <strain evidence="1 2">120-4 pot B 10/14</strain>
    </source>
</reference>